<dbReference type="SUPFAM" id="SSF56672">
    <property type="entry name" value="DNA/RNA polymerases"/>
    <property type="match status" value="1"/>
</dbReference>
<dbReference type="CDD" id="cd03468">
    <property type="entry name" value="PolY_like"/>
    <property type="match status" value="1"/>
</dbReference>
<protein>
    <submittedName>
        <fullName evidence="4">DNA polymerase Y family protein</fullName>
    </submittedName>
</protein>
<evidence type="ECO:0000313" key="5">
    <source>
        <dbReference type="Proteomes" id="UP000280344"/>
    </source>
</evidence>
<dbReference type="AlphaFoldDB" id="A0A3Q9G3C0"/>
<dbReference type="Pfam" id="PF00817">
    <property type="entry name" value="IMS"/>
    <property type="match status" value="1"/>
</dbReference>
<dbReference type="Gene3D" id="1.10.150.20">
    <property type="entry name" value="5' to 3' exonuclease, C-terminal subdomain"/>
    <property type="match status" value="1"/>
</dbReference>
<feature type="region of interest" description="Disordered" evidence="2">
    <location>
        <begin position="1"/>
        <end position="25"/>
    </location>
</feature>
<dbReference type="PANTHER" id="PTHR35369">
    <property type="entry name" value="BLR3025 PROTEIN-RELATED"/>
    <property type="match status" value="1"/>
</dbReference>
<evidence type="ECO:0000313" key="4">
    <source>
        <dbReference type="EMBL" id="AZQ76408.1"/>
    </source>
</evidence>
<feature type="compositionally biased region" description="Polar residues" evidence="2">
    <location>
        <begin position="1"/>
        <end position="10"/>
    </location>
</feature>
<dbReference type="EMBL" id="CP034593">
    <property type="protein sequence ID" value="AZQ76408.1"/>
    <property type="molecule type" value="Genomic_DNA"/>
</dbReference>
<evidence type="ECO:0000259" key="3">
    <source>
        <dbReference type="Pfam" id="PF00817"/>
    </source>
</evidence>
<feature type="domain" description="UmuC" evidence="3">
    <location>
        <begin position="85"/>
        <end position="151"/>
    </location>
</feature>
<dbReference type="PANTHER" id="PTHR35369:SF2">
    <property type="entry name" value="BLR3025 PROTEIN"/>
    <property type="match status" value="1"/>
</dbReference>
<dbReference type="InterPro" id="IPR001126">
    <property type="entry name" value="UmuC"/>
</dbReference>
<keyword evidence="5" id="KW-1185">Reference proteome</keyword>
<evidence type="ECO:0000256" key="2">
    <source>
        <dbReference type="SAM" id="MobiDB-lite"/>
    </source>
</evidence>
<organism evidence="4 5">
    <name type="scientific">Flaviflexus ciconiae</name>
    <dbReference type="NCBI Taxonomy" id="2496867"/>
    <lineage>
        <taxon>Bacteria</taxon>
        <taxon>Bacillati</taxon>
        <taxon>Actinomycetota</taxon>
        <taxon>Actinomycetes</taxon>
        <taxon>Actinomycetales</taxon>
        <taxon>Actinomycetaceae</taxon>
        <taxon>Flaviflexus</taxon>
    </lineage>
</organism>
<name>A0A3Q9G3C0_9ACTO</name>
<dbReference type="OrthoDB" id="5244088at2"/>
<dbReference type="Proteomes" id="UP000280344">
    <property type="component" value="Chromosome"/>
</dbReference>
<accession>A0A3Q9G3C0</accession>
<sequence>MDHCLLNSSGRGWGSERMRRRHRPRQRPTVYGLVRLLPGGMPVDGSGFGPRSPDTAGGVMMLGTLRGALWVPDWPVAAAIASSLALPESPVAVCDTKVRAASPAARKLGVRQGDTRRKALSLVPDLLIVPRDDERDMKVFAGVLDAIDDHVASTVILRPGLVTFGAQAPARLAGGLDELASALISWVAEQAEESQVGYGCGLLTSILAAREGATVPAEKTESFLAPFPLEAVLVAAGTETIRKDWTETIDTLQSLGIRTVGQLADLDHGQVASRFGLIGTILWCLCRGADHAVPQTTAPAGEIAVRRHAEGIANEEQATFFAKALSDELAQKLGQRMQVCGQLTVGARFSNGAEKSRTWSVDGAHRARDITDRVRWQISGWLDQRREHPLGELIHLELVATDLSSAGSHQPSLWGDRRRGREQAQRSVLRIQGMLGDSSVQSVKLTGGRSPDSVAEFENWHATSEQKSPEEPWVGAIPKPWPSVVFPTPPRVVLSCKCGGALYVGEEIELACLGCENPRPVSLSLVGGKKPDSSYAHAACYYSSKVQVWNHAGPWNVSGRWWARDAYRRAYLQLGVEGPAALVYRSGSSWFLEGIYS</sequence>
<dbReference type="Gene3D" id="3.40.1170.60">
    <property type="match status" value="1"/>
</dbReference>
<evidence type="ECO:0000256" key="1">
    <source>
        <dbReference type="ARBA" id="ARBA00022763"/>
    </source>
</evidence>
<proteinExistence type="predicted"/>
<dbReference type="KEGG" id="flh:EJ997_02670"/>
<dbReference type="InterPro" id="IPR050356">
    <property type="entry name" value="SulA_CellDiv_inhibitor"/>
</dbReference>
<dbReference type="InterPro" id="IPR043502">
    <property type="entry name" value="DNA/RNA_pol_sf"/>
</dbReference>
<dbReference type="GO" id="GO:0006281">
    <property type="term" value="P:DNA repair"/>
    <property type="evidence" value="ECO:0007669"/>
    <property type="project" value="InterPro"/>
</dbReference>
<gene>
    <name evidence="4" type="ORF">EJ997_02670</name>
</gene>
<keyword evidence="1" id="KW-0227">DNA damage</keyword>
<reference evidence="4 5" key="1">
    <citation type="submission" date="2018-12" db="EMBL/GenBank/DDBJ databases">
        <title>Complete genome sequence of Flaviflexus sp. H23T48.</title>
        <authorList>
            <person name="Bae J.-W."/>
            <person name="Lee J.-Y."/>
        </authorList>
    </citation>
    <scope>NUCLEOTIDE SEQUENCE [LARGE SCALE GENOMIC DNA]</scope>
    <source>
        <strain evidence="4 5">H23T48</strain>
    </source>
</reference>